<evidence type="ECO:0000256" key="1">
    <source>
        <dbReference type="SAM" id="Coils"/>
    </source>
</evidence>
<proteinExistence type="predicted"/>
<comment type="caution">
    <text evidence="3">The sequence shown here is derived from an EMBL/GenBank/DDBJ whole genome shotgun (WGS) entry which is preliminary data.</text>
</comment>
<evidence type="ECO:0000313" key="3">
    <source>
        <dbReference type="EMBL" id="CAB4005025.1"/>
    </source>
</evidence>
<keyword evidence="1" id="KW-0175">Coiled coil</keyword>
<accession>A0A7D9EAF5</accession>
<feature type="compositionally biased region" description="Polar residues" evidence="2">
    <location>
        <begin position="264"/>
        <end position="274"/>
    </location>
</feature>
<sequence>MSDIDKHDNLGAKKDEEIDICVNSKDDSVTKRPASEVSDSSKRYRTLQRRKNSGIIRLNNAEKHLTELLSVYDHKTGNRSSKTSILRTIKKVRSEYRIIEEIITSIKTTIAVSEDEETDADKIIDNLDKELTELANETDLHIKRANDQLDERIFNGEKDSEVSSDCYSKASSITTTSKASKISSTMRRQQEWKEAHERLNRLEQEQLALEEDINKKTNVFQQNQKIIEDARSIVSLNEGRAKASLQEEQKTIMGEKTPPPTHENPVNPQPQFKASLQEEQETKIGMTTSPPNEEITTPTQKFPW</sequence>
<organism evidence="3 4">
    <name type="scientific">Paramuricea clavata</name>
    <name type="common">Red gorgonian</name>
    <name type="synonym">Violescent sea-whip</name>
    <dbReference type="NCBI Taxonomy" id="317549"/>
    <lineage>
        <taxon>Eukaryota</taxon>
        <taxon>Metazoa</taxon>
        <taxon>Cnidaria</taxon>
        <taxon>Anthozoa</taxon>
        <taxon>Octocorallia</taxon>
        <taxon>Malacalcyonacea</taxon>
        <taxon>Plexauridae</taxon>
        <taxon>Paramuricea</taxon>
    </lineage>
</organism>
<gene>
    <name evidence="3" type="ORF">PACLA_8A052430</name>
</gene>
<feature type="compositionally biased region" description="Basic and acidic residues" evidence="2">
    <location>
        <begin position="240"/>
        <end position="250"/>
    </location>
</feature>
<protein>
    <submittedName>
        <fullName evidence="3">Uncharacterized protein</fullName>
    </submittedName>
</protein>
<feature type="coiled-coil region" evidence="1">
    <location>
        <begin position="192"/>
        <end position="219"/>
    </location>
</feature>
<dbReference type="EMBL" id="CACRXK020005076">
    <property type="protein sequence ID" value="CAB4005025.1"/>
    <property type="molecule type" value="Genomic_DNA"/>
</dbReference>
<keyword evidence="4" id="KW-1185">Reference proteome</keyword>
<feature type="compositionally biased region" description="Polar residues" evidence="2">
    <location>
        <begin position="285"/>
        <end position="304"/>
    </location>
</feature>
<evidence type="ECO:0000256" key="2">
    <source>
        <dbReference type="SAM" id="MobiDB-lite"/>
    </source>
</evidence>
<reference evidence="3" key="1">
    <citation type="submission" date="2020-04" db="EMBL/GenBank/DDBJ databases">
        <authorList>
            <person name="Alioto T."/>
            <person name="Alioto T."/>
            <person name="Gomez Garrido J."/>
        </authorList>
    </citation>
    <scope>NUCLEOTIDE SEQUENCE</scope>
    <source>
        <strain evidence="3">A484AB</strain>
    </source>
</reference>
<dbReference type="Proteomes" id="UP001152795">
    <property type="component" value="Unassembled WGS sequence"/>
</dbReference>
<evidence type="ECO:0000313" key="4">
    <source>
        <dbReference type="Proteomes" id="UP001152795"/>
    </source>
</evidence>
<name>A0A7D9EAF5_PARCT</name>
<feature type="region of interest" description="Disordered" evidence="2">
    <location>
        <begin position="240"/>
        <end position="304"/>
    </location>
</feature>
<dbReference type="AlphaFoldDB" id="A0A7D9EAF5"/>